<evidence type="ECO:0000313" key="3">
    <source>
        <dbReference type="Proteomes" id="UP000051952"/>
    </source>
</evidence>
<dbReference type="Proteomes" id="UP000051952">
    <property type="component" value="Unassembled WGS sequence"/>
</dbReference>
<reference evidence="3" key="1">
    <citation type="submission" date="2015-09" db="EMBL/GenBank/DDBJ databases">
        <authorList>
            <consortium name="Pathogen Informatics"/>
        </authorList>
    </citation>
    <scope>NUCLEOTIDE SEQUENCE [LARGE SCALE GENOMIC DNA]</scope>
    <source>
        <strain evidence="3">Lake Konstanz</strain>
    </source>
</reference>
<accession>A0A0S4IPR1</accession>
<feature type="compositionally biased region" description="Polar residues" evidence="1">
    <location>
        <begin position="501"/>
        <end position="511"/>
    </location>
</feature>
<name>A0A0S4IPR1_BODSA</name>
<protein>
    <submittedName>
        <fullName evidence="2">Uncharacterized protein</fullName>
    </submittedName>
</protein>
<feature type="region of interest" description="Disordered" evidence="1">
    <location>
        <begin position="463"/>
        <end position="511"/>
    </location>
</feature>
<feature type="region of interest" description="Disordered" evidence="1">
    <location>
        <begin position="371"/>
        <end position="419"/>
    </location>
</feature>
<organism evidence="2 3">
    <name type="scientific">Bodo saltans</name>
    <name type="common">Flagellated protozoan</name>
    <dbReference type="NCBI Taxonomy" id="75058"/>
    <lineage>
        <taxon>Eukaryota</taxon>
        <taxon>Discoba</taxon>
        <taxon>Euglenozoa</taxon>
        <taxon>Kinetoplastea</taxon>
        <taxon>Metakinetoplastina</taxon>
        <taxon>Eubodonida</taxon>
        <taxon>Bodonidae</taxon>
        <taxon>Bodo</taxon>
    </lineage>
</organism>
<feature type="compositionally biased region" description="Polar residues" evidence="1">
    <location>
        <begin position="138"/>
        <end position="147"/>
    </location>
</feature>
<feature type="compositionally biased region" description="Basic residues" evidence="1">
    <location>
        <begin position="210"/>
        <end position="219"/>
    </location>
</feature>
<feature type="region of interest" description="Disordered" evidence="1">
    <location>
        <begin position="135"/>
        <end position="265"/>
    </location>
</feature>
<evidence type="ECO:0000256" key="1">
    <source>
        <dbReference type="SAM" id="MobiDB-lite"/>
    </source>
</evidence>
<gene>
    <name evidence="2" type="ORF">BSAL_59390</name>
</gene>
<sequence>MPSPPLPTRSSQSPASVNLLEEQLDAALQQVESTKRLYHRLHEHNDEMEGEFLRLRGALEVFRNRLHFGVRNDVSRLRSELDSVRETVVFHTASFQRELHALDRVLHSALSTGSVMACDHEILYSGSGRVTLPMPSKSVGSGKTSVTVAPPPPVSWLHSPSSTKRGLDAAPANPLERERERARLILSTSVEDPPRADPPQAAPRRAISAPKRRSTKRHLHADGGVVSPREANNSSIEFFSDPETEAGSRSSKVVSEHPSVADSAANTKTTPAAFVLQAADMAQQRAVAERQTKKVSELTDVVAQMNIDRGHLQSKLEEQDHKFQSYLKQMKDVHKEETATLRSQLDMMTAALMGQRRSATSVDNLSATEQAELDASAVPPASSGASPATSRTSVKRAAGKTPRAHSARSAAKRREEAEQVAHDLVEERHRLGLSPPEPKPTDIVRDGLWAQRVLEQRTTNSIVVRPLFKPGTTPNEKNRSSSSGSYVAAAAAGNGRHYSDRVQQQPAFKRR</sequence>
<feature type="compositionally biased region" description="Low complexity" evidence="1">
    <location>
        <begin position="375"/>
        <end position="390"/>
    </location>
</feature>
<dbReference type="EMBL" id="CYKH01000244">
    <property type="protein sequence ID" value="CUF12992.1"/>
    <property type="molecule type" value="Genomic_DNA"/>
</dbReference>
<evidence type="ECO:0000313" key="2">
    <source>
        <dbReference type="EMBL" id="CUF12992.1"/>
    </source>
</evidence>
<feature type="compositionally biased region" description="Low complexity" evidence="1">
    <location>
        <begin position="480"/>
        <end position="492"/>
    </location>
</feature>
<dbReference type="VEuPathDB" id="TriTrypDB:BSAL_59390"/>
<feature type="compositionally biased region" description="Basic residues" evidence="1">
    <location>
        <begin position="393"/>
        <end position="406"/>
    </location>
</feature>
<dbReference type="AlphaFoldDB" id="A0A0S4IPR1"/>
<proteinExistence type="predicted"/>
<keyword evidence="3" id="KW-1185">Reference proteome</keyword>